<dbReference type="Gene3D" id="3.20.19.10">
    <property type="entry name" value="Aconitase, domain 4"/>
    <property type="match status" value="1"/>
</dbReference>
<dbReference type="InterPro" id="IPR050075">
    <property type="entry name" value="LeuD"/>
</dbReference>
<feature type="domain" description="Aconitase A/isopropylmalate dehydratase small subunit swivel" evidence="3">
    <location>
        <begin position="41"/>
        <end position="106"/>
    </location>
</feature>
<dbReference type="SUPFAM" id="SSF52016">
    <property type="entry name" value="LeuD/IlvD-like"/>
    <property type="match status" value="1"/>
</dbReference>
<proteinExistence type="inferred from homology"/>
<evidence type="ECO:0000256" key="2">
    <source>
        <dbReference type="ARBA" id="ARBA00023239"/>
    </source>
</evidence>
<dbReference type="NCBIfam" id="TIGR02087">
    <property type="entry name" value="LEUD_arch"/>
    <property type="match status" value="1"/>
</dbReference>
<evidence type="ECO:0000259" key="3">
    <source>
        <dbReference type="Pfam" id="PF00694"/>
    </source>
</evidence>
<reference evidence="4" key="1">
    <citation type="submission" date="2018-05" db="EMBL/GenBank/DDBJ databases">
        <authorList>
            <person name="Lanie J.A."/>
            <person name="Ng W.-L."/>
            <person name="Kazmierczak K.M."/>
            <person name="Andrzejewski T.M."/>
            <person name="Davidsen T.M."/>
            <person name="Wayne K.J."/>
            <person name="Tettelin H."/>
            <person name="Glass J.I."/>
            <person name="Rusch D."/>
            <person name="Podicherti R."/>
            <person name="Tsui H.-C.T."/>
            <person name="Winkler M.E."/>
        </authorList>
    </citation>
    <scope>NUCLEOTIDE SEQUENCE</scope>
</reference>
<organism evidence="4">
    <name type="scientific">marine metagenome</name>
    <dbReference type="NCBI Taxonomy" id="408172"/>
    <lineage>
        <taxon>unclassified sequences</taxon>
        <taxon>metagenomes</taxon>
        <taxon>ecological metagenomes</taxon>
    </lineage>
</organism>
<evidence type="ECO:0000256" key="1">
    <source>
        <dbReference type="ARBA" id="ARBA00009869"/>
    </source>
</evidence>
<accession>A0A383D1W8</accession>
<keyword evidence="2" id="KW-0456">Lyase</keyword>
<dbReference type="GO" id="GO:0016836">
    <property type="term" value="F:hydro-lyase activity"/>
    <property type="evidence" value="ECO:0007669"/>
    <property type="project" value="InterPro"/>
</dbReference>
<sequence length="167" mass="17786">MSVITGKAWVFGDEINTDVMAPGLYFKSPMDAMARHCLEAVDPGFAVNVAPGDIVVAGHNFGVGSAREQAALAFKHLQVGAILAKSFGRIFYRNALNFGVPALFFPQSVDISPGDLLAVDPVTGSIENRASGQRYAVDGIPEHLMLMIQAGGLMPWLKQKLATEGVI</sequence>
<name>A0A383D1W8_9ZZZZ</name>
<evidence type="ECO:0000313" key="4">
    <source>
        <dbReference type="EMBL" id="SVE38462.1"/>
    </source>
</evidence>
<comment type="similarity">
    <text evidence="1">Belongs to the LeuD family. LeuD type 2 subfamily.</text>
</comment>
<dbReference type="Pfam" id="PF00694">
    <property type="entry name" value="Aconitase_C"/>
    <property type="match status" value="1"/>
</dbReference>
<gene>
    <name evidence="4" type="ORF">METZ01_LOCUS491316</name>
</gene>
<dbReference type="PANTHER" id="PTHR43345:SF2">
    <property type="entry name" value="3-ISOPROPYLMALATE DEHYDRATASE SMALL SUBUNIT 1"/>
    <property type="match status" value="1"/>
</dbReference>
<dbReference type="InterPro" id="IPR000573">
    <property type="entry name" value="AconitaseA/IPMdHydase_ssu_swvl"/>
</dbReference>
<dbReference type="EMBL" id="UINC01213603">
    <property type="protein sequence ID" value="SVE38462.1"/>
    <property type="molecule type" value="Genomic_DNA"/>
</dbReference>
<dbReference type="InterPro" id="IPR011827">
    <property type="entry name" value="LeuD_type2/HacB/DmdB"/>
</dbReference>
<dbReference type="InterPro" id="IPR015928">
    <property type="entry name" value="Aconitase/3IPM_dehydase_swvl"/>
</dbReference>
<protein>
    <recommendedName>
        <fullName evidence="3">Aconitase A/isopropylmalate dehydratase small subunit swivel domain-containing protein</fullName>
    </recommendedName>
</protein>
<dbReference type="AlphaFoldDB" id="A0A383D1W8"/>
<dbReference type="PANTHER" id="PTHR43345">
    <property type="entry name" value="3-ISOPROPYLMALATE DEHYDRATASE SMALL SUBUNIT 2-RELATED-RELATED"/>
    <property type="match status" value="1"/>
</dbReference>